<protein>
    <recommendedName>
        <fullName evidence="2">Anticodon-binding domain-containing protein</fullName>
    </recommendedName>
</protein>
<dbReference type="Gene3D" id="3.40.50.800">
    <property type="entry name" value="Anticodon-binding domain"/>
    <property type="match status" value="1"/>
</dbReference>
<feature type="compositionally biased region" description="Basic and acidic residues" evidence="1">
    <location>
        <begin position="7"/>
        <end position="27"/>
    </location>
</feature>
<feature type="compositionally biased region" description="Basic and acidic residues" evidence="1">
    <location>
        <begin position="43"/>
        <end position="55"/>
    </location>
</feature>
<name>A0A7S0LV79_9EUKA</name>
<dbReference type="InterPro" id="IPR004154">
    <property type="entry name" value="Anticodon-bd"/>
</dbReference>
<dbReference type="GO" id="GO:0006433">
    <property type="term" value="P:prolyl-tRNA aminoacylation"/>
    <property type="evidence" value="ECO:0007669"/>
    <property type="project" value="InterPro"/>
</dbReference>
<reference evidence="3" key="1">
    <citation type="submission" date="2021-01" db="EMBL/GenBank/DDBJ databases">
        <authorList>
            <person name="Corre E."/>
            <person name="Pelletier E."/>
            <person name="Niang G."/>
            <person name="Scheremetjew M."/>
            <person name="Finn R."/>
            <person name="Kale V."/>
            <person name="Holt S."/>
            <person name="Cochrane G."/>
            <person name="Meng A."/>
            <person name="Brown T."/>
            <person name="Cohen L."/>
        </authorList>
    </citation>
    <scope>NUCLEOTIDE SEQUENCE</scope>
    <source>
        <strain evidence="3">PLY182g</strain>
    </source>
</reference>
<dbReference type="EMBL" id="HBEY01051091">
    <property type="protein sequence ID" value="CAD8621167.1"/>
    <property type="molecule type" value="Transcribed_RNA"/>
</dbReference>
<dbReference type="GO" id="GO:0017101">
    <property type="term" value="C:aminoacyl-tRNA synthetase multienzyme complex"/>
    <property type="evidence" value="ECO:0007669"/>
    <property type="project" value="TreeGrafter"/>
</dbReference>
<feature type="compositionally biased region" description="Basic residues" evidence="1">
    <location>
        <begin position="276"/>
        <end position="286"/>
    </location>
</feature>
<feature type="region of interest" description="Disordered" evidence="1">
    <location>
        <begin position="244"/>
        <end position="286"/>
    </location>
</feature>
<dbReference type="PANTHER" id="PTHR43382">
    <property type="entry name" value="PROLYL-TRNA SYNTHETASE"/>
    <property type="match status" value="1"/>
</dbReference>
<dbReference type="GO" id="GO:0005524">
    <property type="term" value="F:ATP binding"/>
    <property type="evidence" value="ECO:0007669"/>
    <property type="project" value="InterPro"/>
</dbReference>
<dbReference type="Pfam" id="PF03129">
    <property type="entry name" value="HGTP_anticodon"/>
    <property type="match status" value="1"/>
</dbReference>
<dbReference type="InterPro" id="IPR004499">
    <property type="entry name" value="Pro-tRNA-ligase_IIa_arc-type"/>
</dbReference>
<feature type="region of interest" description="Disordered" evidence="1">
    <location>
        <begin position="195"/>
        <end position="230"/>
    </location>
</feature>
<dbReference type="AlphaFoldDB" id="A0A7S0LV79"/>
<organism evidence="3">
    <name type="scientific">Coccolithus braarudii</name>
    <dbReference type="NCBI Taxonomy" id="221442"/>
    <lineage>
        <taxon>Eukaryota</taxon>
        <taxon>Haptista</taxon>
        <taxon>Haptophyta</taxon>
        <taxon>Prymnesiophyceae</taxon>
        <taxon>Coccolithales</taxon>
        <taxon>Coccolithaceae</taxon>
        <taxon>Coccolithus</taxon>
    </lineage>
</organism>
<feature type="compositionally biased region" description="Basic residues" evidence="1">
    <location>
        <begin position="33"/>
        <end position="42"/>
    </location>
</feature>
<dbReference type="GO" id="GO:0005737">
    <property type="term" value="C:cytoplasm"/>
    <property type="evidence" value="ECO:0007669"/>
    <property type="project" value="InterPro"/>
</dbReference>
<gene>
    <name evidence="3" type="ORF">CPEL01642_LOCUS24550</name>
</gene>
<dbReference type="PANTHER" id="PTHR43382:SF2">
    <property type="entry name" value="BIFUNCTIONAL GLUTAMATE_PROLINE--TRNA LIGASE"/>
    <property type="match status" value="1"/>
</dbReference>
<sequence length="286" mass="31284">MGDATAEELRKERQREMQRLAREKRAQGEAYAPKKKKRKPLERRKFDARSVDGKKDTKKARHKQQKESKKAKAAAARLAPELVIVPIFWKGVASQRAKVLSACADVEALLKKAGKAVIVDGGTKYTPGQKFAHWEHRGVRLRIELGPHEAEKGCCTVARTFIAGDVAKRVGDVRVEEEALLYRIQQLSELKEEGELSVKEDGLAEDGGSGDVRPEASASTSNHVSGDSLDDDFALADESLEVKPVRGKAKRKAGQTASAVPSEQATPGAGSAAKKRDPKRIKVVQF</sequence>
<proteinExistence type="predicted"/>
<evidence type="ECO:0000259" key="2">
    <source>
        <dbReference type="Pfam" id="PF03129"/>
    </source>
</evidence>
<feature type="compositionally biased region" description="Polar residues" evidence="1">
    <location>
        <begin position="255"/>
        <end position="265"/>
    </location>
</feature>
<evidence type="ECO:0000313" key="3">
    <source>
        <dbReference type="EMBL" id="CAD8621167.1"/>
    </source>
</evidence>
<evidence type="ECO:0000256" key="1">
    <source>
        <dbReference type="SAM" id="MobiDB-lite"/>
    </source>
</evidence>
<feature type="domain" description="Anticodon-binding" evidence="2">
    <location>
        <begin position="82"/>
        <end position="159"/>
    </location>
</feature>
<accession>A0A7S0LV79</accession>
<dbReference type="SUPFAM" id="SSF52954">
    <property type="entry name" value="Class II aaRS ABD-related"/>
    <property type="match status" value="1"/>
</dbReference>
<dbReference type="GO" id="GO:0004827">
    <property type="term" value="F:proline-tRNA ligase activity"/>
    <property type="evidence" value="ECO:0007669"/>
    <property type="project" value="InterPro"/>
</dbReference>
<feature type="region of interest" description="Disordered" evidence="1">
    <location>
        <begin position="1"/>
        <end position="72"/>
    </location>
</feature>
<dbReference type="InterPro" id="IPR036621">
    <property type="entry name" value="Anticodon-bd_dom_sf"/>
</dbReference>